<protein>
    <submittedName>
        <fullName evidence="1">Uncharacterized protein</fullName>
    </submittedName>
</protein>
<evidence type="ECO:0000313" key="1">
    <source>
        <dbReference type="EMBL" id="CAD8159993.1"/>
    </source>
</evidence>
<gene>
    <name evidence="1" type="ORF">POCTA_138.1.T0370283</name>
</gene>
<dbReference type="Proteomes" id="UP000683925">
    <property type="component" value="Unassembled WGS sequence"/>
</dbReference>
<name>A0A8S1U7D1_PAROT</name>
<reference evidence="1" key="1">
    <citation type="submission" date="2021-01" db="EMBL/GenBank/DDBJ databases">
        <authorList>
            <consortium name="Genoscope - CEA"/>
            <person name="William W."/>
        </authorList>
    </citation>
    <scope>NUCLEOTIDE SEQUENCE</scope>
</reference>
<keyword evidence="2" id="KW-1185">Reference proteome</keyword>
<comment type="caution">
    <text evidence="1">The sequence shown here is derived from an EMBL/GenBank/DDBJ whole genome shotgun (WGS) entry which is preliminary data.</text>
</comment>
<dbReference type="AlphaFoldDB" id="A0A8S1U7D1"/>
<accession>A0A8S1U7D1</accession>
<evidence type="ECO:0000313" key="2">
    <source>
        <dbReference type="Proteomes" id="UP000683925"/>
    </source>
</evidence>
<sequence length="36" mass="4429">MKQKTNKYKLGQQYCWYHQDLCEIIGVMMKKLVHKN</sequence>
<dbReference type="EMBL" id="CAJJDP010000037">
    <property type="protein sequence ID" value="CAD8159993.1"/>
    <property type="molecule type" value="Genomic_DNA"/>
</dbReference>
<organism evidence="1 2">
    <name type="scientific">Paramecium octaurelia</name>
    <dbReference type="NCBI Taxonomy" id="43137"/>
    <lineage>
        <taxon>Eukaryota</taxon>
        <taxon>Sar</taxon>
        <taxon>Alveolata</taxon>
        <taxon>Ciliophora</taxon>
        <taxon>Intramacronucleata</taxon>
        <taxon>Oligohymenophorea</taxon>
        <taxon>Peniculida</taxon>
        <taxon>Parameciidae</taxon>
        <taxon>Paramecium</taxon>
    </lineage>
</organism>
<proteinExistence type="predicted"/>